<keyword evidence="2" id="KW-0201">Cytochrome c-type biogenesis</keyword>
<dbReference type="SUPFAM" id="SSF52833">
    <property type="entry name" value="Thioredoxin-like"/>
    <property type="match status" value="1"/>
</dbReference>
<keyword evidence="3" id="KW-0812">Transmembrane</keyword>
<evidence type="ECO:0000256" key="3">
    <source>
        <dbReference type="ARBA" id="ARBA00022968"/>
    </source>
</evidence>
<evidence type="ECO:0000256" key="4">
    <source>
        <dbReference type="ARBA" id="ARBA00023157"/>
    </source>
</evidence>
<evidence type="ECO:0000313" key="8">
    <source>
        <dbReference type="Proteomes" id="UP000818266"/>
    </source>
</evidence>
<evidence type="ECO:0000259" key="6">
    <source>
        <dbReference type="PROSITE" id="PS51352"/>
    </source>
</evidence>
<dbReference type="CDD" id="cd02966">
    <property type="entry name" value="TlpA_like_family"/>
    <property type="match status" value="1"/>
</dbReference>
<comment type="subcellular location">
    <subcellularLocation>
        <location evidence="1">Cell envelope</location>
    </subcellularLocation>
</comment>
<sequence length="189" mass="19861">MLAAVALAVTACSAADPLAEQYRSGSGQGYISGDGSYTVIAPDERGQPITFSGLTETGETVSSNDYRGDVLVVNFWYAACPPCRAEAADLEAIWQQFQPDGVDFLGVNIYDQAPTALAFADEFGVTYPSILDANDGSTRLAFAGQVAPNAVPTTLVLDREGRVAARITGLLSEPSTLRAMIADTLAESE</sequence>
<protein>
    <submittedName>
        <fullName evidence="7">TlpA family protein disulfide reductase</fullName>
    </submittedName>
</protein>
<dbReference type="InterPro" id="IPR013766">
    <property type="entry name" value="Thioredoxin_domain"/>
</dbReference>
<dbReference type="Gene3D" id="3.40.30.10">
    <property type="entry name" value="Glutaredoxin"/>
    <property type="match status" value="1"/>
</dbReference>
<dbReference type="PROSITE" id="PS51352">
    <property type="entry name" value="THIOREDOXIN_2"/>
    <property type="match status" value="1"/>
</dbReference>
<keyword evidence="4" id="KW-1015">Disulfide bond</keyword>
<keyword evidence="8" id="KW-1185">Reference proteome</keyword>
<evidence type="ECO:0000313" key="7">
    <source>
        <dbReference type="EMBL" id="NHF63264.1"/>
    </source>
</evidence>
<dbReference type="PANTHER" id="PTHR42852:SF6">
    <property type="entry name" value="THIOL:DISULFIDE INTERCHANGE PROTEIN DSBE"/>
    <property type="match status" value="1"/>
</dbReference>
<dbReference type="OrthoDB" id="9796554at2"/>
<reference evidence="7 8" key="1">
    <citation type="submission" date="2020-03" db="EMBL/GenBank/DDBJ databases">
        <title>Chryseoglobus sp. isolated from a deep-sea seamount.</title>
        <authorList>
            <person name="Zhang D.-C."/>
        </authorList>
    </citation>
    <scope>NUCLEOTIDE SEQUENCE [LARGE SCALE GENOMIC DNA]</scope>
    <source>
        <strain evidence="7 8">KN1116</strain>
    </source>
</reference>
<evidence type="ECO:0000256" key="1">
    <source>
        <dbReference type="ARBA" id="ARBA00004196"/>
    </source>
</evidence>
<dbReference type="InterPro" id="IPR050553">
    <property type="entry name" value="Thioredoxin_ResA/DsbE_sf"/>
</dbReference>
<accession>A0A9E5JP80</accession>
<evidence type="ECO:0000256" key="5">
    <source>
        <dbReference type="ARBA" id="ARBA00023284"/>
    </source>
</evidence>
<dbReference type="EMBL" id="VIKT02000012">
    <property type="protein sequence ID" value="NHF63264.1"/>
    <property type="molecule type" value="Genomic_DNA"/>
</dbReference>
<dbReference type="Proteomes" id="UP000818266">
    <property type="component" value="Unassembled WGS sequence"/>
</dbReference>
<keyword evidence="3" id="KW-0735">Signal-anchor</keyword>
<dbReference type="AlphaFoldDB" id="A0A9E5JP80"/>
<name>A0A9E5JP80_9MICO</name>
<dbReference type="GO" id="GO:0030313">
    <property type="term" value="C:cell envelope"/>
    <property type="evidence" value="ECO:0007669"/>
    <property type="project" value="UniProtKB-SubCell"/>
</dbReference>
<dbReference type="Pfam" id="PF08534">
    <property type="entry name" value="Redoxin"/>
    <property type="match status" value="1"/>
</dbReference>
<comment type="caution">
    <text evidence="7">The sequence shown here is derived from an EMBL/GenBank/DDBJ whole genome shotgun (WGS) entry which is preliminary data.</text>
</comment>
<organism evidence="7 8">
    <name type="scientific">Microcella pacifica</name>
    <dbReference type="NCBI Taxonomy" id="2591847"/>
    <lineage>
        <taxon>Bacteria</taxon>
        <taxon>Bacillati</taxon>
        <taxon>Actinomycetota</taxon>
        <taxon>Actinomycetes</taxon>
        <taxon>Micrococcales</taxon>
        <taxon>Microbacteriaceae</taxon>
        <taxon>Microcella</taxon>
    </lineage>
</organism>
<keyword evidence="5" id="KW-0676">Redox-active center</keyword>
<proteinExistence type="predicted"/>
<evidence type="ECO:0000256" key="2">
    <source>
        <dbReference type="ARBA" id="ARBA00022748"/>
    </source>
</evidence>
<dbReference type="GO" id="GO:0016491">
    <property type="term" value="F:oxidoreductase activity"/>
    <property type="evidence" value="ECO:0007669"/>
    <property type="project" value="InterPro"/>
</dbReference>
<gene>
    <name evidence="7" type="ORF">FK219_008430</name>
</gene>
<feature type="domain" description="Thioredoxin" evidence="6">
    <location>
        <begin position="30"/>
        <end position="186"/>
    </location>
</feature>
<dbReference type="InterPro" id="IPR013740">
    <property type="entry name" value="Redoxin"/>
</dbReference>
<dbReference type="InterPro" id="IPR036249">
    <property type="entry name" value="Thioredoxin-like_sf"/>
</dbReference>
<dbReference type="GO" id="GO:0017004">
    <property type="term" value="P:cytochrome complex assembly"/>
    <property type="evidence" value="ECO:0007669"/>
    <property type="project" value="UniProtKB-KW"/>
</dbReference>
<dbReference type="PANTHER" id="PTHR42852">
    <property type="entry name" value="THIOL:DISULFIDE INTERCHANGE PROTEIN DSBE"/>
    <property type="match status" value="1"/>
</dbReference>